<protein>
    <submittedName>
        <fullName evidence="2">Uncharacterized protein</fullName>
    </submittedName>
</protein>
<gene>
    <name evidence="2" type="ORF">NHU_02009</name>
</gene>
<dbReference type="EMBL" id="AP014800">
    <property type="protein sequence ID" value="BAQ69164.1"/>
    <property type="molecule type" value="Genomic_DNA"/>
</dbReference>
<organism evidence="2 3">
    <name type="scientific">Rhodovulum sulfidophilum</name>
    <name type="common">Rhodobacter sulfidophilus</name>
    <dbReference type="NCBI Taxonomy" id="35806"/>
    <lineage>
        <taxon>Bacteria</taxon>
        <taxon>Pseudomonadati</taxon>
        <taxon>Pseudomonadota</taxon>
        <taxon>Alphaproteobacteria</taxon>
        <taxon>Rhodobacterales</taxon>
        <taxon>Paracoccaceae</taxon>
        <taxon>Rhodovulum</taxon>
    </lineage>
</organism>
<sequence length="211" mass="21994">MGEVDTATARSGSDANAKRVITVIGLVDVVGALAEDALGRDLYLFDDNKAGGSSGHGTSCLRTCADAEDLVVWEVMPLECEAFARIDDVLIDEKYAPYIDLESGVYDPSSVVYWAGRILKPLPPEGIPYRLAFRLGSRPEPLIAEASSLLLAATPEDEADLPPEPGTEIAETASDAKPAPSAAAASKASASKKSPATSEADDVGSSKGARK</sequence>
<evidence type="ECO:0000313" key="2">
    <source>
        <dbReference type="EMBL" id="BAQ69164.1"/>
    </source>
</evidence>
<dbReference type="Proteomes" id="UP000064912">
    <property type="component" value="Chromosome"/>
</dbReference>
<evidence type="ECO:0000256" key="1">
    <source>
        <dbReference type="SAM" id="MobiDB-lite"/>
    </source>
</evidence>
<dbReference type="AlphaFoldDB" id="A0A0D6B3B5"/>
<proteinExistence type="predicted"/>
<reference evidence="2 3" key="1">
    <citation type="submission" date="2015-02" db="EMBL/GenBank/DDBJ databases">
        <title>Genome sequene of Rhodovulum sulfidophilum DSM 2351.</title>
        <authorList>
            <person name="Nagao N."/>
        </authorList>
    </citation>
    <scope>NUCLEOTIDE SEQUENCE [LARGE SCALE GENOMIC DNA]</scope>
    <source>
        <strain evidence="2 3">DSM 2351</strain>
    </source>
</reference>
<feature type="region of interest" description="Disordered" evidence="1">
    <location>
        <begin position="155"/>
        <end position="211"/>
    </location>
</feature>
<accession>A0A0D6B3B5</accession>
<feature type="compositionally biased region" description="Low complexity" evidence="1">
    <location>
        <begin position="173"/>
        <end position="196"/>
    </location>
</feature>
<evidence type="ECO:0000313" key="3">
    <source>
        <dbReference type="Proteomes" id="UP000064912"/>
    </source>
</evidence>
<dbReference type="KEGG" id="rsu:NHU_02009"/>
<dbReference type="PATRIC" id="fig|35806.4.peg.2070"/>
<name>A0A0D6B3B5_RHOSU</name>